<feature type="region of interest" description="Disordered" evidence="1">
    <location>
        <begin position="101"/>
        <end position="130"/>
    </location>
</feature>
<dbReference type="EMBL" id="SOCP01000015">
    <property type="protein sequence ID" value="TDV43703.1"/>
    <property type="molecule type" value="Genomic_DNA"/>
</dbReference>
<reference evidence="2 3" key="1">
    <citation type="submission" date="2019-03" db="EMBL/GenBank/DDBJ databases">
        <title>Genomic Encyclopedia of Archaeal and Bacterial Type Strains, Phase II (KMG-II): from individual species to whole genera.</title>
        <authorList>
            <person name="Goeker M."/>
        </authorList>
    </citation>
    <scope>NUCLEOTIDE SEQUENCE [LARGE SCALE GENOMIC DNA]</scope>
    <source>
        <strain evidence="2 3">DSM 45499</strain>
    </source>
</reference>
<organism evidence="2 3">
    <name type="scientific">Actinophytocola oryzae</name>
    <dbReference type="NCBI Taxonomy" id="502181"/>
    <lineage>
        <taxon>Bacteria</taxon>
        <taxon>Bacillati</taxon>
        <taxon>Actinomycetota</taxon>
        <taxon>Actinomycetes</taxon>
        <taxon>Pseudonocardiales</taxon>
        <taxon>Pseudonocardiaceae</taxon>
    </lineage>
</organism>
<comment type="caution">
    <text evidence="2">The sequence shown here is derived from an EMBL/GenBank/DDBJ whole genome shotgun (WGS) entry which is preliminary data.</text>
</comment>
<dbReference type="AlphaFoldDB" id="A0A4R7V2V1"/>
<sequence>MTQSPCVSDAITDVAVMIRNGKLRDAKRLMARLLDNVEPHVLALLTECADILSHPNAVARPKLLALWGEHQAHPVALKIIAACAPARDEWESRVVDLPEAAPVRPDSTRPSSPVRTRRSAPASRSDLRARRIRGRAAQNADAYAEHRAGVDDQPAYGPRPDAYAIDYDNAALYALRGLDCVTCWTERTRADHAPRVREGDLSDDGLCSECRDKGREGIPSLPANFTVADAVAARCTYIATRHRPATARTLLNSEWHAVGPEAKALIKAWCAANADLVNAEPPKDDTATAVCACTSTTRVRDGLCADCRELAKGTIAGPRMNSERGRGELRMRAAMATAAA</sequence>
<evidence type="ECO:0000256" key="1">
    <source>
        <dbReference type="SAM" id="MobiDB-lite"/>
    </source>
</evidence>
<keyword evidence="3" id="KW-1185">Reference proteome</keyword>
<proteinExistence type="predicted"/>
<feature type="compositionally biased region" description="Low complexity" evidence="1">
    <location>
        <begin position="102"/>
        <end position="124"/>
    </location>
</feature>
<evidence type="ECO:0000313" key="2">
    <source>
        <dbReference type="EMBL" id="TDV43703.1"/>
    </source>
</evidence>
<accession>A0A4R7V2V1</accession>
<protein>
    <submittedName>
        <fullName evidence="2">Uncharacterized protein</fullName>
    </submittedName>
</protein>
<gene>
    <name evidence="2" type="ORF">CLV71_115166</name>
</gene>
<evidence type="ECO:0000313" key="3">
    <source>
        <dbReference type="Proteomes" id="UP000294927"/>
    </source>
</evidence>
<name>A0A4R7V2V1_9PSEU</name>
<dbReference type="Proteomes" id="UP000294927">
    <property type="component" value="Unassembled WGS sequence"/>
</dbReference>